<dbReference type="Proteomes" id="UP000026915">
    <property type="component" value="Chromosome 8"/>
</dbReference>
<dbReference type="EMBL" id="CM001886">
    <property type="protein sequence ID" value="EOY16701.1"/>
    <property type="molecule type" value="Genomic_DNA"/>
</dbReference>
<organism evidence="2 3">
    <name type="scientific">Theobroma cacao</name>
    <name type="common">Cacao</name>
    <name type="synonym">Cocoa</name>
    <dbReference type="NCBI Taxonomy" id="3641"/>
    <lineage>
        <taxon>Eukaryota</taxon>
        <taxon>Viridiplantae</taxon>
        <taxon>Streptophyta</taxon>
        <taxon>Embryophyta</taxon>
        <taxon>Tracheophyta</taxon>
        <taxon>Spermatophyta</taxon>
        <taxon>Magnoliopsida</taxon>
        <taxon>eudicotyledons</taxon>
        <taxon>Gunneridae</taxon>
        <taxon>Pentapetalae</taxon>
        <taxon>rosids</taxon>
        <taxon>malvids</taxon>
        <taxon>Malvales</taxon>
        <taxon>Malvaceae</taxon>
        <taxon>Byttnerioideae</taxon>
        <taxon>Theobroma</taxon>
    </lineage>
</organism>
<dbReference type="Gramene" id="EOY16701">
    <property type="protein sequence ID" value="EOY16701"/>
    <property type="gene ID" value="TCM_035553"/>
</dbReference>
<name>A0A061FI43_THECC</name>
<sequence>MALIPLVIFACALMPSIEITPSDANRWEITSVNDFNFSPVASTLCVICSPLWQARDLFSTSGFALSVI</sequence>
<reference evidence="2 3" key="1">
    <citation type="journal article" date="2013" name="Genome Biol.">
        <title>The genome sequence of the most widely cultivated cacao type and its use to identify candidate genes regulating pod color.</title>
        <authorList>
            <person name="Motamayor J.C."/>
            <person name="Mockaitis K."/>
            <person name="Schmutz J."/>
            <person name="Haiminen N."/>
            <person name="Iii D.L."/>
            <person name="Cornejo O."/>
            <person name="Findley S.D."/>
            <person name="Zheng P."/>
            <person name="Utro F."/>
            <person name="Royaert S."/>
            <person name="Saski C."/>
            <person name="Jenkins J."/>
            <person name="Podicheti R."/>
            <person name="Zhao M."/>
            <person name="Scheffler B.E."/>
            <person name="Stack J.C."/>
            <person name="Feltus F.A."/>
            <person name="Mustiga G.M."/>
            <person name="Amores F."/>
            <person name="Phillips W."/>
            <person name="Marelli J.P."/>
            <person name="May G.D."/>
            <person name="Shapiro H."/>
            <person name="Ma J."/>
            <person name="Bustamante C.D."/>
            <person name="Schnell R.J."/>
            <person name="Main D."/>
            <person name="Gilbert D."/>
            <person name="Parida L."/>
            <person name="Kuhn D.N."/>
        </authorList>
    </citation>
    <scope>NUCLEOTIDE SEQUENCE [LARGE SCALE GENOMIC DNA]</scope>
    <source>
        <strain evidence="3">cv. Matina 1-6</strain>
    </source>
</reference>
<dbReference type="HOGENOM" id="CLU_2799159_0_0_1"/>
<keyword evidence="1" id="KW-0732">Signal</keyword>
<protein>
    <submittedName>
        <fullName evidence="2">Uncharacterized protein</fullName>
    </submittedName>
</protein>
<evidence type="ECO:0000256" key="1">
    <source>
        <dbReference type="SAM" id="SignalP"/>
    </source>
</evidence>
<gene>
    <name evidence="2" type="ORF">TCM_035553</name>
</gene>
<feature type="signal peptide" evidence="1">
    <location>
        <begin position="1"/>
        <end position="24"/>
    </location>
</feature>
<keyword evidence="3" id="KW-1185">Reference proteome</keyword>
<evidence type="ECO:0000313" key="2">
    <source>
        <dbReference type="EMBL" id="EOY16701.1"/>
    </source>
</evidence>
<accession>A0A061FI43</accession>
<dbReference type="AlphaFoldDB" id="A0A061FI43"/>
<proteinExistence type="predicted"/>
<dbReference type="InParanoid" id="A0A061FI43"/>
<evidence type="ECO:0000313" key="3">
    <source>
        <dbReference type="Proteomes" id="UP000026915"/>
    </source>
</evidence>
<feature type="chain" id="PRO_5001602094" evidence="1">
    <location>
        <begin position="25"/>
        <end position="68"/>
    </location>
</feature>